<evidence type="ECO:0000313" key="3">
    <source>
        <dbReference type="Proteomes" id="UP001150941"/>
    </source>
</evidence>
<dbReference type="OrthoDB" id="2590867at2759"/>
<comment type="caution">
    <text evidence="2">The sequence shown here is derived from an EMBL/GenBank/DDBJ whole genome shotgun (WGS) entry which is preliminary data.</text>
</comment>
<feature type="compositionally biased region" description="Polar residues" evidence="1">
    <location>
        <begin position="179"/>
        <end position="193"/>
    </location>
</feature>
<feature type="compositionally biased region" description="Polar residues" evidence="1">
    <location>
        <begin position="116"/>
        <end position="131"/>
    </location>
</feature>
<reference evidence="2" key="2">
    <citation type="journal article" date="2023" name="IMA Fungus">
        <title>Comparative genomic study of the Penicillium genus elucidates a diverse pangenome and 15 lateral gene transfer events.</title>
        <authorList>
            <person name="Petersen C."/>
            <person name="Sorensen T."/>
            <person name="Nielsen M.R."/>
            <person name="Sondergaard T.E."/>
            <person name="Sorensen J.L."/>
            <person name="Fitzpatrick D.A."/>
            <person name="Frisvad J.C."/>
            <person name="Nielsen K.L."/>
        </authorList>
    </citation>
    <scope>NUCLEOTIDE SEQUENCE</scope>
    <source>
        <strain evidence="2">IBT 19713</strain>
    </source>
</reference>
<dbReference type="EMBL" id="JAPQKS010000005">
    <property type="protein sequence ID" value="KAJ5225054.1"/>
    <property type="molecule type" value="Genomic_DNA"/>
</dbReference>
<dbReference type="RefSeq" id="XP_058328465.1">
    <property type="nucleotide sequence ID" value="XM_058475575.1"/>
</dbReference>
<reference evidence="2" key="1">
    <citation type="submission" date="2022-11" db="EMBL/GenBank/DDBJ databases">
        <authorList>
            <person name="Petersen C."/>
        </authorList>
    </citation>
    <scope>NUCLEOTIDE SEQUENCE</scope>
    <source>
        <strain evidence="2">IBT 19713</strain>
    </source>
</reference>
<dbReference type="AlphaFoldDB" id="A0A9W9NUR3"/>
<accession>A0A9W9NUR3</accession>
<evidence type="ECO:0008006" key="4">
    <source>
        <dbReference type="Google" id="ProtNLM"/>
    </source>
</evidence>
<dbReference type="GeneID" id="83202878"/>
<name>A0A9W9NUR3_9EURO</name>
<keyword evidence="3" id="KW-1185">Reference proteome</keyword>
<dbReference type="Proteomes" id="UP001150941">
    <property type="component" value="Unassembled WGS sequence"/>
</dbReference>
<evidence type="ECO:0000256" key="1">
    <source>
        <dbReference type="SAM" id="MobiDB-lite"/>
    </source>
</evidence>
<feature type="compositionally biased region" description="Basic and acidic residues" evidence="1">
    <location>
        <begin position="88"/>
        <end position="100"/>
    </location>
</feature>
<feature type="compositionally biased region" description="Basic and acidic residues" evidence="1">
    <location>
        <begin position="338"/>
        <end position="348"/>
    </location>
</feature>
<evidence type="ECO:0000313" key="2">
    <source>
        <dbReference type="EMBL" id="KAJ5225054.1"/>
    </source>
</evidence>
<feature type="region of interest" description="Disordered" evidence="1">
    <location>
        <begin position="1"/>
        <end position="357"/>
    </location>
</feature>
<feature type="compositionally biased region" description="Polar residues" evidence="1">
    <location>
        <begin position="316"/>
        <end position="326"/>
    </location>
</feature>
<dbReference type="PANTHER" id="PTHR39606:SF1">
    <property type="entry name" value="CELL SURFACE PROTEIN"/>
    <property type="match status" value="1"/>
</dbReference>
<organism evidence="2 3">
    <name type="scientific">Penicillium chermesinum</name>
    <dbReference type="NCBI Taxonomy" id="63820"/>
    <lineage>
        <taxon>Eukaryota</taxon>
        <taxon>Fungi</taxon>
        <taxon>Dikarya</taxon>
        <taxon>Ascomycota</taxon>
        <taxon>Pezizomycotina</taxon>
        <taxon>Eurotiomycetes</taxon>
        <taxon>Eurotiomycetidae</taxon>
        <taxon>Eurotiales</taxon>
        <taxon>Aspergillaceae</taxon>
        <taxon>Penicillium</taxon>
    </lineage>
</organism>
<dbReference type="PANTHER" id="PTHR39606">
    <property type="entry name" value="SURFACE PROTEIN, PUTATIVE-RELATED"/>
    <property type="match status" value="1"/>
</dbReference>
<sequence length="357" mass="36807">MSGIINKVKDAVSHHQKDDVDDRTDNNTFNENARSSNHGPHASNVANEADPRVDSDRSNVAGSTGGSTGYGSQSTNHGPHDSNIANKADPRVDSDLDNTRTSHTGATTGATTGSSLNEPTTRGYGSQSTNYGPHDSNIANKADPRVDSDLDNTRTSHSQSAAPGIAAGGATATGAGRESLQQSRTTGPASSTAGPHDSNVANKADPRVDSDLDSTQRNSTSGTTNTGRDSLQESRMTGPASSTAGPHKSNVANKADPRVDSDLDNTHHYEKEVRKDSLLGTAGEMDGDFSNGPTSTKTFEEAQHAGAAGAGAGTGSSYNNPSSRSTAGPHDSNVANKLDPRVDSDRDGSTTIGNQRA</sequence>
<protein>
    <recommendedName>
        <fullName evidence="4">Cell surface protein</fullName>
    </recommendedName>
</protein>
<feature type="compositionally biased region" description="Basic and acidic residues" evidence="1">
    <location>
        <begin position="7"/>
        <end position="25"/>
    </location>
</feature>
<feature type="compositionally biased region" description="Polar residues" evidence="1">
    <location>
        <begin position="26"/>
        <end position="38"/>
    </location>
</feature>
<feature type="compositionally biased region" description="Basic and acidic residues" evidence="1">
    <location>
        <begin position="255"/>
        <end position="277"/>
    </location>
</feature>
<gene>
    <name evidence="2" type="ORF">N7468_006279</name>
</gene>
<feature type="compositionally biased region" description="Low complexity" evidence="1">
    <location>
        <begin position="161"/>
        <end position="176"/>
    </location>
</feature>
<feature type="compositionally biased region" description="Low complexity" evidence="1">
    <location>
        <begin position="101"/>
        <end position="115"/>
    </location>
</feature>
<proteinExistence type="predicted"/>
<feature type="compositionally biased region" description="Polar residues" evidence="1">
    <location>
        <begin position="213"/>
        <end position="244"/>
    </location>
</feature>
<feature type="compositionally biased region" description="Basic and acidic residues" evidence="1">
    <location>
        <begin position="142"/>
        <end position="154"/>
    </location>
</feature>